<evidence type="ECO:0000313" key="2">
    <source>
        <dbReference type="Proteomes" id="UP001062846"/>
    </source>
</evidence>
<dbReference type="Proteomes" id="UP001062846">
    <property type="component" value="Chromosome 3"/>
</dbReference>
<evidence type="ECO:0000313" key="1">
    <source>
        <dbReference type="EMBL" id="KAI8565523.1"/>
    </source>
</evidence>
<comment type="caution">
    <text evidence="1">The sequence shown here is derived from an EMBL/GenBank/DDBJ whole genome shotgun (WGS) entry which is preliminary data.</text>
</comment>
<dbReference type="EMBL" id="CM046390">
    <property type="protein sequence ID" value="KAI8565523.1"/>
    <property type="molecule type" value="Genomic_DNA"/>
</dbReference>
<reference evidence="1" key="1">
    <citation type="submission" date="2022-02" db="EMBL/GenBank/DDBJ databases">
        <title>Plant Genome Project.</title>
        <authorList>
            <person name="Zhang R.-G."/>
        </authorList>
    </citation>
    <scope>NUCLEOTIDE SEQUENCE</scope>
    <source>
        <strain evidence="1">AT1</strain>
    </source>
</reference>
<sequence>MENHNRLKLKISRLLRSSSCGSCKSRTTSDVIARPETLPRTHHQYQLIDLFSPNPHPLPSIFRHKPELFSMPKVPHPSPLLTPQKTDGPKFPPASPMSPFIAFSEFQQPELKPRRKTSRKKRSRAKTTQLLKRGNSENYYDDSEAEDEDEKTSLFSSVSLSSDSSDSFRRYRVSYEVNRPVTGECEMGLAPLQGKVKDSFVVKKRSSDPYDDFRSSMVEMIIERQIFGARDLEDLLRTFLSLNSYHHHRMWEFYSMVRFRRRKVPRNNKRAIPCELNEGHAGTLGDAYISGKVVQYKEQIATLEKRKDRYKTGFADKISVFQRAAVLFLVRRFSNEETYFAIDEKNLHGLLNLLTALSDHPRSKLSHNSCLLLPFSELWFWKTKMAAEAILGIIAQKAAAIVVNQLIKESSRLSRLKEDLHWIETEMRRIQSYLEDAEAMRPKTKRVSNFIRDMWDLAYDVEDILDTYFPRMRSSRSRWKGLLGRSNLITAHRFAKDVEGLKKRVADITKARETFKIDESSRTRGVDAWDPRRTFPHVDEPNVVGFDDLIKDLEQKVLGGDLHHRVVSIIGNAGLGKTTLARKVYNSVRQHFVCSAWICVSQQPNYKDLFRDVATQVGLEKEKIEQDVEANLFAFLSGKRYAIVIDDIWHTKAWDALKVGLPTNSENGSRIILTSRITDVGVHTGGVNSILELQPLDPETSRKLFYKTIVFDTQNSIKIQDSPQLEHIGEQILERCGGVPLAIVLAAGMLKLKGRSEIAWKGILEGIQGMGQDKDKWPDIFALSYIDLPLYLKPCFLYLGLFPEDCEIRTFELINLWATEGFIIGSGVREVEEVGDDYLNHLIARNLIQVVRRRFDGRVRVVRIHDMLHSLCVREANEINFFNIHTDATTNCNATLKLRRVAIHGGDIGHYLSLNLETSRVRSMLCFLRETKQNRSVTMNLLLDSKFLRVLTIDDDYIPRSLLTEICNLRHLTYLKLSSATMTGVELPYVISNLQSLITLDLRKSWVVYLPDIIWSMKQLRHILLPYYCDHLPIHRRVNRLNLSHPVEFSLTNLQTLYGLPSHIFKADWLHNLINLRTLRVYNPTKDILEVLTMDVTPVSHKLETMWLHSFPKILETNSVNLSRYENLRKLYLGGITMSELPQHDKLPPNLTKITLERTCLEKDPMETLKKLQKLKILKLGDESYIGKELVCSGEPGNFPQLEVLKVAFLDKLEMVVVEEGGMPRIKDFEIINCRPETRIRDGLAYTMTTINVEIDIERC</sequence>
<accession>A0ACC0PLY7</accession>
<proteinExistence type="predicted"/>
<organism evidence="1 2">
    <name type="scientific">Rhododendron molle</name>
    <name type="common">Chinese azalea</name>
    <name type="synonym">Azalea mollis</name>
    <dbReference type="NCBI Taxonomy" id="49168"/>
    <lineage>
        <taxon>Eukaryota</taxon>
        <taxon>Viridiplantae</taxon>
        <taxon>Streptophyta</taxon>
        <taxon>Embryophyta</taxon>
        <taxon>Tracheophyta</taxon>
        <taxon>Spermatophyta</taxon>
        <taxon>Magnoliopsida</taxon>
        <taxon>eudicotyledons</taxon>
        <taxon>Gunneridae</taxon>
        <taxon>Pentapetalae</taxon>
        <taxon>asterids</taxon>
        <taxon>Ericales</taxon>
        <taxon>Ericaceae</taxon>
        <taxon>Ericoideae</taxon>
        <taxon>Rhodoreae</taxon>
        <taxon>Rhododendron</taxon>
    </lineage>
</organism>
<name>A0ACC0PLY7_RHOML</name>
<protein>
    <submittedName>
        <fullName evidence="1">Uncharacterized protein</fullName>
    </submittedName>
</protein>
<gene>
    <name evidence="1" type="ORF">RHMOL_Rhmol03G0266700</name>
</gene>
<keyword evidence="2" id="KW-1185">Reference proteome</keyword>